<comment type="caution">
    <text evidence="2">The sequence shown here is derived from an EMBL/GenBank/DDBJ whole genome shotgun (WGS) entry which is preliminary data.</text>
</comment>
<protein>
    <submittedName>
        <fullName evidence="2">Uncharacterized protein</fullName>
    </submittedName>
</protein>
<dbReference type="EMBL" id="LGRX02007085">
    <property type="protein sequence ID" value="KAK3275662.1"/>
    <property type="molecule type" value="Genomic_DNA"/>
</dbReference>
<evidence type="ECO:0000313" key="2">
    <source>
        <dbReference type="EMBL" id="KAK3275662.1"/>
    </source>
</evidence>
<name>A0AAE0GCT0_9CHLO</name>
<organism evidence="2 3">
    <name type="scientific">Cymbomonas tetramitiformis</name>
    <dbReference type="NCBI Taxonomy" id="36881"/>
    <lineage>
        <taxon>Eukaryota</taxon>
        <taxon>Viridiplantae</taxon>
        <taxon>Chlorophyta</taxon>
        <taxon>Pyramimonadophyceae</taxon>
        <taxon>Pyramimonadales</taxon>
        <taxon>Pyramimonadaceae</taxon>
        <taxon>Cymbomonas</taxon>
    </lineage>
</organism>
<dbReference type="Proteomes" id="UP001190700">
    <property type="component" value="Unassembled WGS sequence"/>
</dbReference>
<feature type="region of interest" description="Disordered" evidence="1">
    <location>
        <begin position="134"/>
        <end position="153"/>
    </location>
</feature>
<feature type="region of interest" description="Disordered" evidence="1">
    <location>
        <begin position="1"/>
        <end position="60"/>
    </location>
</feature>
<dbReference type="AlphaFoldDB" id="A0AAE0GCT0"/>
<proteinExistence type="predicted"/>
<feature type="region of interest" description="Disordered" evidence="1">
    <location>
        <begin position="93"/>
        <end position="127"/>
    </location>
</feature>
<reference evidence="2 3" key="1">
    <citation type="journal article" date="2015" name="Genome Biol. Evol.">
        <title>Comparative Genomics of a Bacterivorous Green Alga Reveals Evolutionary Causalities and Consequences of Phago-Mixotrophic Mode of Nutrition.</title>
        <authorList>
            <person name="Burns J.A."/>
            <person name="Paasch A."/>
            <person name="Narechania A."/>
            <person name="Kim E."/>
        </authorList>
    </citation>
    <scope>NUCLEOTIDE SEQUENCE [LARGE SCALE GENOMIC DNA]</scope>
    <source>
        <strain evidence="2 3">PLY_AMNH</strain>
    </source>
</reference>
<evidence type="ECO:0000256" key="1">
    <source>
        <dbReference type="SAM" id="MobiDB-lite"/>
    </source>
</evidence>
<sequence>MDGPQPREARKSFMNGREPRRSTVRTARRSSTSKLAEQDKRIEDVAEAADEQADAEEDPLEEITELVGRDENLTGNEVILWRPSVRVRLATNLPPEMYKGLTTSRPKKASSNDKDSDEGGVNFDKLPPLFSRKKQQQYKEPPHRPAWNLSQARSKQKPRYGAWYLPVSSWKVDNEPLQQGWQERDYDPSAPQWVFEEGLECRVPKERQEEENRIAAIKKQQTNLESQIETLYSGKVYKEYIKKQGDEVPHYLAHVETPPEEKRRRPRITTSNNNGRPMGRSEVLTTMPDMPCVYYLDHLG</sequence>
<feature type="compositionally biased region" description="Basic and acidic residues" evidence="1">
    <location>
        <begin position="1"/>
        <end position="21"/>
    </location>
</feature>
<feature type="compositionally biased region" description="Acidic residues" evidence="1">
    <location>
        <begin position="45"/>
        <end position="60"/>
    </location>
</feature>
<gene>
    <name evidence="2" type="ORF">CYMTET_16217</name>
</gene>
<keyword evidence="3" id="KW-1185">Reference proteome</keyword>
<evidence type="ECO:0000313" key="3">
    <source>
        <dbReference type="Proteomes" id="UP001190700"/>
    </source>
</evidence>
<accession>A0AAE0GCT0</accession>
<feature type="region of interest" description="Disordered" evidence="1">
    <location>
        <begin position="257"/>
        <end position="284"/>
    </location>
</feature>